<comment type="caution">
    <text evidence="1">The sequence shown here is derived from an EMBL/GenBank/DDBJ whole genome shotgun (WGS) entry which is preliminary data.</text>
</comment>
<gene>
    <name evidence="1" type="ORF">QE152_g4096</name>
</gene>
<accession>A0AAW1N2A7</accession>
<organism evidence="1 2">
    <name type="scientific">Popillia japonica</name>
    <name type="common">Japanese beetle</name>
    <dbReference type="NCBI Taxonomy" id="7064"/>
    <lineage>
        <taxon>Eukaryota</taxon>
        <taxon>Metazoa</taxon>
        <taxon>Ecdysozoa</taxon>
        <taxon>Arthropoda</taxon>
        <taxon>Hexapoda</taxon>
        <taxon>Insecta</taxon>
        <taxon>Pterygota</taxon>
        <taxon>Neoptera</taxon>
        <taxon>Endopterygota</taxon>
        <taxon>Coleoptera</taxon>
        <taxon>Polyphaga</taxon>
        <taxon>Scarabaeiformia</taxon>
        <taxon>Scarabaeidae</taxon>
        <taxon>Rutelinae</taxon>
        <taxon>Popillia</taxon>
    </lineage>
</organism>
<reference evidence="1 2" key="1">
    <citation type="journal article" date="2024" name="BMC Genomics">
        <title>De novo assembly and annotation of Popillia japonica's genome with initial clues to its potential as an invasive pest.</title>
        <authorList>
            <person name="Cucini C."/>
            <person name="Boschi S."/>
            <person name="Funari R."/>
            <person name="Cardaioli E."/>
            <person name="Iannotti N."/>
            <person name="Marturano G."/>
            <person name="Paoli F."/>
            <person name="Bruttini M."/>
            <person name="Carapelli A."/>
            <person name="Frati F."/>
            <person name="Nardi F."/>
        </authorList>
    </citation>
    <scope>NUCLEOTIDE SEQUENCE [LARGE SCALE GENOMIC DNA]</scope>
    <source>
        <strain evidence="1">DMR45628</strain>
    </source>
</reference>
<evidence type="ECO:0000313" key="2">
    <source>
        <dbReference type="Proteomes" id="UP001458880"/>
    </source>
</evidence>
<sequence length="115" mass="13102">MSVGVHGVPVYVVEPLLREVPTLRRIPSLLRQRRVTPASPLPTRCWNPQGSGGYPPGECVIESYRLTSSFLEDTKPHSETRLPLKSSTHDYIHMYICDKKRNISNYLPENKISKN</sequence>
<name>A0AAW1N2A7_POPJA</name>
<dbReference type="Proteomes" id="UP001458880">
    <property type="component" value="Unassembled WGS sequence"/>
</dbReference>
<keyword evidence="2" id="KW-1185">Reference proteome</keyword>
<dbReference type="EMBL" id="JASPKY010000019">
    <property type="protein sequence ID" value="KAK9752543.1"/>
    <property type="molecule type" value="Genomic_DNA"/>
</dbReference>
<proteinExistence type="predicted"/>
<protein>
    <submittedName>
        <fullName evidence="1">Uncharacterized protein</fullName>
    </submittedName>
</protein>
<evidence type="ECO:0000313" key="1">
    <source>
        <dbReference type="EMBL" id="KAK9752543.1"/>
    </source>
</evidence>
<dbReference type="AlphaFoldDB" id="A0AAW1N2A7"/>